<sequence length="110" mass="11766">MVARPITLKIFAPDEDGNAYPTHIEDIESTMLAFVPDSSGPVDTEILHLEHPPQLAQSAAVAMVTFMFLGQVPNNLTADIPYPPLWAATLAALTADYPGLSSGREYAQAA</sequence>
<accession>A0ABZ0P9H6</accession>
<dbReference type="GeneID" id="90644932"/>
<proteinExistence type="predicted"/>
<reference evidence="1 2" key="1">
    <citation type="submission" date="2023-09" db="EMBL/GenBank/DDBJ databases">
        <title>Complete-Gapless Cercospora beticola genome.</title>
        <authorList>
            <person name="Wyatt N.A."/>
            <person name="Spanner R.E."/>
            <person name="Bolton M.D."/>
        </authorList>
    </citation>
    <scope>NUCLEOTIDE SEQUENCE [LARGE SCALE GENOMIC DNA]</scope>
    <source>
        <strain evidence="1">Cb09-40</strain>
    </source>
</reference>
<dbReference type="Proteomes" id="UP001302367">
    <property type="component" value="Chromosome 10"/>
</dbReference>
<evidence type="ECO:0000313" key="2">
    <source>
        <dbReference type="Proteomes" id="UP001302367"/>
    </source>
</evidence>
<gene>
    <name evidence="1" type="ORF">RHO25_013144</name>
</gene>
<name>A0ABZ0P9H6_CERBT</name>
<dbReference type="EMBL" id="CP134193">
    <property type="protein sequence ID" value="WPB08478.1"/>
    <property type="molecule type" value="Genomic_DNA"/>
</dbReference>
<evidence type="ECO:0008006" key="3">
    <source>
        <dbReference type="Google" id="ProtNLM"/>
    </source>
</evidence>
<dbReference type="RefSeq" id="XP_065459729.1">
    <property type="nucleotide sequence ID" value="XM_065603657.1"/>
</dbReference>
<keyword evidence="2" id="KW-1185">Reference proteome</keyword>
<organism evidence="1 2">
    <name type="scientific">Cercospora beticola</name>
    <name type="common">Sugarbeet leaf spot fungus</name>
    <dbReference type="NCBI Taxonomy" id="122368"/>
    <lineage>
        <taxon>Eukaryota</taxon>
        <taxon>Fungi</taxon>
        <taxon>Dikarya</taxon>
        <taxon>Ascomycota</taxon>
        <taxon>Pezizomycotina</taxon>
        <taxon>Dothideomycetes</taxon>
        <taxon>Dothideomycetidae</taxon>
        <taxon>Mycosphaerellales</taxon>
        <taxon>Mycosphaerellaceae</taxon>
        <taxon>Cercospora</taxon>
    </lineage>
</organism>
<evidence type="ECO:0000313" key="1">
    <source>
        <dbReference type="EMBL" id="WPB08478.1"/>
    </source>
</evidence>
<protein>
    <recommendedName>
        <fullName evidence="3">Phage gp6-like head-tail connector protein</fullName>
    </recommendedName>
</protein>